<keyword evidence="12" id="KW-0072">Autophagy</keyword>
<keyword evidence="7" id="KW-0813">Transport</keyword>
<comment type="similarity">
    <text evidence="5">Belongs to the ATG27 family.</text>
</comment>
<organism evidence="22 23">
    <name type="scientific">Scleroderma citrinum Foug A</name>
    <dbReference type="NCBI Taxonomy" id="1036808"/>
    <lineage>
        <taxon>Eukaryota</taxon>
        <taxon>Fungi</taxon>
        <taxon>Dikarya</taxon>
        <taxon>Basidiomycota</taxon>
        <taxon>Agaricomycotina</taxon>
        <taxon>Agaricomycetes</taxon>
        <taxon>Agaricomycetidae</taxon>
        <taxon>Boletales</taxon>
        <taxon>Sclerodermatineae</taxon>
        <taxon>Sclerodermataceae</taxon>
        <taxon>Scleroderma</taxon>
    </lineage>
</organism>
<evidence type="ECO:0000256" key="14">
    <source>
        <dbReference type="ARBA" id="ARBA00023128"/>
    </source>
</evidence>
<keyword evidence="14" id="KW-0496">Mitochondrion</keyword>
<evidence type="ECO:0000256" key="8">
    <source>
        <dbReference type="ARBA" id="ARBA00022692"/>
    </source>
</evidence>
<dbReference type="InterPro" id="IPR044865">
    <property type="entry name" value="MRH_dom"/>
</dbReference>
<evidence type="ECO:0000256" key="20">
    <source>
        <dbReference type="SAM" id="SignalP"/>
    </source>
</evidence>
<keyword evidence="13" id="KW-0333">Golgi apparatus</keyword>
<keyword evidence="8 19" id="KW-0812">Transmembrane</keyword>
<reference evidence="22 23" key="1">
    <citation type="submission" date="2014-04" db="EMBL/GenBank/DDBJ databases">
        <authorList>
            <consortium name="DOE Joint Genome Institute"/>
            <person name="Kuo A."/>
            <person name="Kohler A."/>
            <person name="Nagy L.G."/>
            <person name="Floudas D."/>
            <person name="Copeland A."/>
            <person name="Barry K.W."/>
            <person name="Cichocki N."/>
            <person name="Veneault-Fourrey C."/>
            <person name="LaButti K."/>
            <person name="Lindquist E.A."/>
            <person name="Lipzen A."/>
            <person name="Lundell T."/>
            <person name="Morin E."/>
            <person name="Murat C."/>
            <person name="Sun H."/>
            <person name="Tunlid A."/>
            <person name="Henrissat B."/>
            <person name="Grigoriev I.V."/>
            <person name="Hibbett D.S."/>
            <person name="Martin F."/>
            <person name="Nordberg H.P."/>
            <person name="Cantor M.N."/>
            <person name="Hua S.X."/>
        </authorList>
    </citation>
    <scope>NUCLEOTIDE SEQUENCE [LARGE SCALE GENOMIC DNA]</scope>
    <source>
        <strain evidence="22 23">Foug A</strain>
    </source>
</reference>
<evidence type="ECO:0000256" key="9">
    <source>
        <dbReference type="ARBA" id="ARBA00022729"/>
    </source>
</evidence>
<evidence type="ECO:0000256" key="4">
    <source>
        <dbReference type="ARBA" id="ARBA00004614"/>
    </source>
</evidence>
<gene>
    <name evidence="22" type="ORF">SCLCIDRAFT_102673</name>
</gene>
<evidence type="ECO:0000256" key="7">
    <source>
        <dbReference type="ARBA" id="ARBA00022448"/>
    </source>
</evidence>
<feature type="region of interest" description="Disordered" evidence="18">
    <location>
        <begin position="192"/>
        <end position="222"/>
    </location>
</feature>
<dbReference type="PANTHER" id="PTHR15071:SF13">
    <property type="entry name" value="AUTOPHAGY-RELATED PROTEIN 27"/>
    <property type="match status" value="1"/>
</dbReference>
<protein>
    <recommendedName>
        <fullName evidence="6">Autophagy-related protein 27</fullName>
    </recommendedName>
</protein>
<evidence type="ECO:0000256" key="19">
    <source>
        <dbReference type="SAM" id="Phobius"/>
    </source>
</evidence>
<evidence type="ECO:0000256" key="16">
    <source>
        <dbReference type="ARBA" id="ARBA00023157"/>
    </source>
</evidence>
<keyword evidence="16" id="KW-1015">Disulfide bond</keyword>
<dbReference type="GO" id="GO:0015031">
    <property type="term" value="P:protein transport"/>
    <property type="evidence" value="ECO:0007669"/>
    <property type="project" value="UniProtKB-KW"/>
</dbReference>
<dbReference type="EMBL" id="KN822006">
    <property type="protein sequence ID" value="KIM69761.1"/>
    <property type="molecule type" value="Genomic_DNA"/>
</dbReference>
<evidence type="ECO:0000256" key="12">
    <source>
        <dbReference type="ARBA" id="ARBA00023006"/>
    </source>
</evidence>
<dbReference type="Proteomes" id="UP000053989">
    <property type="component" value="Unassembled WGS sequence"/>
</dbReference>
<evidence type="ECO:0000256" key="18">
    <source>
        <dbReference type="SAM" id="MobiDB-lite"/>
    </source>
</evidence>
<evidence type="ECO:0000313" key="23">
    <source>
        <dbReference type="Proteomes" id="UP000053989"/>
    </source>
</evidence>
<dbReference type="GO" id="GO:0034045">
    <property type="term" value="C:phagophore assembly site membrane"/>
    <property type="evidence" value="ECO:0007669"/>
    <property type="project" value="UniProtKB-SubCell"/>
</dbReference>
<dbReference type="GO" id="GO:0000139">
    <property type="term" value="C:Golgi membrane"/>
    <property type="evidence" value="ECO:0007669"/>
    <property type="project" value="UniProtKB-SubCell"/>
</dbReference>
<evidence type="ECO:0000256" key="1">
    <source>
        <dbReference type="ARBA" id="ARBA00004304"/>
    </source>
</evidence>
<dbReference type="HOGENOM" id="CLU_047751_1_0_1"/>
<evidence type="ECO:0000313" key="22">
    <source>
        <dbReference type="EMBL" id="KIM69761.1"/>
    </source>
</evidence>
<keyword evidence="10" id="KW-0653">Protein transport</keyword>
<dbReference type="OrthoDB" id="29460at2759"/>
<sequence length="302" mass="32530">MTVVPRCTALLSPAHIFSAVLLLSALFGTAAQDSSSPFNCQPTLDGTQYNLTSLKGVQVVTRERDSPPSKFIDELRFDLCAKLEPVVGRLSEDQCSSDTVACLTKTNRKGGEDTDRVTAVIPVAHVSSLSPEVSALSPSQGLSIILHGPSYPSSSSDSTTQSLRINLTCAESAQPPTFSAYVDGQATVEWSSPSACKSQQVPPPQEDDKKGGDGNGGKPDDVPIEHVGSGLGFFFLMLLLAFCAYFALGAYYNYSTYGARGLDLIPHRDFWREVPYMLQDVLNHLCSNIRPRRSSRGGYIAV</sequence>
<proteinExistence type="inferred from homology"/>
<evidence type="ECO:0000256" key="13">
    <source>
        <dbReference type="ARBA" id="ARBA00023034"/>
    </source>
</evidence>
<dbReference type="GO" id="GO:0006914">
    <property type="term" value="P:autophagy"/>
    <property type="evidence" value="ECO:0007669"/>
    <property type="project" value="UniProtKB-KW"/>
</dbReference>
<dbReference type="InterPro" id="IPR009011">
    <property type="entry name" value="Man6P_isomerase_rcpt-bd_dom_sf"/>
</dbReference>
<dbReference type="AlphaFoldDB" id="A0A0C3EPJ7"/>
<evidence type="ECO:0000259" key="21">
    <source>
        <dbReference type="PROSITE" id="PS51914"/>
    </source>
</evidence>
<keyword evidence="23" id="KW-1185">Reference proteome</keyword>
<evidence type="ECO:0000256" key="3">
    <source>
        <dbReference type="ARBA" id="ARBA00004472"/>
    </source>
</evidence>
<evidence type="ECO:0000256" key="17">
    <source>
        <dbReference type="ARBA" id="ARBA00023329"/>
    </source>
</evidence>
<keyword evidence="11 19" id="KW-1133">Transmembrane helix</keyword>
<keyword evidence="15 19" id="KW-0472">Membrane</keyword>
<dbReference type="GO" id="GO:0030659">
    <property type="term" value="C:cytoplasmic vesicle membrane"/>
    <property type="evidence" value="ECO:0007669"/>
    <property type="project" value="UniProtKB-SubCell"/>
</dbReference>
<dbReference type="STRING" id="1036808.A0A0C3EPJ7"/>
<evidence type="ECO:0000256" key="5">
    <source>
        <dbReference type="ARBA" id="ARBA00005363"/>
    </source>
</evidence>
<name>A0A0C3EPJ7_9AGAM</name>
<feature type="chain" id="PRO_5002174320" description="Autophagy-related protein 27" evidence="20">
    <location>
        <begin position="32"/>
        <end position="302"/>
    </location>
</feature>
<feature type="domain" description="MRH" evidence="21">
    <location>
        <begin position="38"/>
        <end position="198"/>
    </location>
</feature>
<feature type="compositionally biased region" description="Basic and acidic residues" evidence="18">
    <location>
        <begin position="206"/>
        <end position="222"/>
    </location>
</feature>
<dbReference type="Gene3D" id="2.70.130.10">
    <property type="entry name" value="Mannose-6-phosphate receptor binding domain"/>
    <property type="match status" value="1"/>
</dbReference>
<dbReference type="PROSITE" id="PS51914">
    <property type="entry name" value="MRH"/>
    <property type="match status" value="1"/>
</dbReference>
<dbReference type="SUPFAM" id="SSF50911">
    <property type="entry name" value="Mannose 6-phosphate receptor domain"/>
    <property type="match status" value="1"/>
</dbReference>
<keyword evidence="9 20" id="KW-0732">Signal</keyword>
<dbReference type="PANTHER" id="PTHR15071">
    <property type="entry name" value="MANNOSE-6-PHOSPHATE RECEPTOR FAMILY MEMBER"/>
    <property type="match status" value="1"/>
</dbReference>
<dbReference type="GO" id="GO:0031966">
    <property type="term" value="C:mitochondrial membrane"/>
    <property type="evidence" value="ECO:0007669"/>
    <property type="project" value="UniProtKB-SubCell"/>
</dbReference>
<dbReference type="Pfam" id="PF09451">
    <property type="entry name" value="ATG27"/>
    <property type="match status" value="1"/>
</dbReference>
<dbReference type="InParanoid" id="A0A0C3EPJ7"/>
<evidence type="ECO:0000256" key="10">
    <source>
        <dbReference type="ARBA" id="ARBA00022927"/>
    </source>
</evidence>
<accession>A0A0C3EPJ7</accession>
<feature type="signal peptide" evidence="20">
    <location>
        <begin position="1"/>
        <end position="31"/>
    </location>
</feature>
<feature type="transmembrane region" description="Helical" evidence="19">
    <location>
        <begin position="231"/>
        <end position="252"/>
    </location>
</feature>
<comment type="subcellular location">
    <subcellularLocation>
        <location evidence="2">Cytoplasmic vesicle membrane</location>
        <topology evidence="2">Single-pass type I membrane protein</topology>
    </subcellularLocation>
    <subcellularLocation>
        <location evidence="4">Golgi apparatus membrane</location>
        <topology evidence="4">Single-pass type I membrane protein</topology>
    </subcellularLocation>
    <subcellularLocation>
        <location evidence="1">Mitochondrion membrane</location>
        <topology evidence="1">Single-pass membrane protein</topology>
    </subcellularLocation>
    <subcellularLocation>
        <location evidence="3">Preautophagosomal structure membrane</location>
        <topology evidence="3">Single-pass type I membrane protein</topology>
    </subcellularLocation>
</comment>
<dbReference type="InterPro" id="IPR018939">
    <property type="entry name" value="Autophagy-rel_prot_27"/>
</dbReference>
<keyword evidence="17" id="KW-0968">Cytoplasmic vesicle</keyword>
<evidence type="ECO:0000256" key="11">
    <source>
        <dbReference type="ARBA" id="ARBA00022989"/>
    </source>
</evidence>
<evidence type="ECO:0000256" key="2">
    <source>
        <dbReference type="ARBA" id="ARBA00004358"/>
    </source>
</evidence>
<evidence type="ECO:0000256" key="6">
    <source>
        <dbReference type="ARBA" id="ARBA00013776"/>
    </source>
</evidence>
<evidence type="ECO:0000256" key="15">
    <source>
        <dbReference type="ARBA" id="ARBA00023136"/>
    </source>
</evidence>
<reference evidence="23" key="2">
    <citation type="submission" date="2015-01" db="EMBL/GenBank/DDBJ databases">
        <title>Evolutionary Origins and Diversification of the Mycorrhizal Mutualists.</title>
        <authorList>
            <consortium name="DOE Joint Genome Institute"/>
            <consortium name="Mycorrhizal Genomics Consortium"/>
            <person name="Kohler A."/>
            <person name="Kuo A."/>
            <person name="Nagy L.G."/>
            <person name="Floudas D."/>
            <person name="Copeland A."/>
            <person name="Barry K.W."/>
            <person name="Cichocki N."/>
            <person name="Veneault-Fourrey C."/>
            <person name="LaButti K."/>
            <person name="Lindquist E.A."/>
            <person name="Lipzen A."/>
            <person name="Lundell T."/>
            <person name="Morin E."/>
            <person name="Murat C."/>
            <person name="Riley R."/>
            <person name="Ohm R."/>
            <person name="Sun H."/>
            <person name="Tunlid A."/>
            <person name="Henrissat B."/>
            <person name="Grigoriev I.V."/>
            <person name="Hibbett D.S."/>
            <person name="Martin F."/>
        </authorList>
    </citation>
    <scope>NUCLEOTIDE SEQUENCE [LARGE SCALE GENOMIC DNA]</scope>
    <source>
        <strain evidence="23">Foug A</strain>
    </source>
</reference>